<keyword evidence="3 5" id="KW-1133">Transmembrane helix</keyword>
<evidence type="ECO:0000313" key="7">
    <source>
        <dbReference type="EMBL" id="MFC6274819.1"/>
    </source>
</evidence>
<evidence type="ECO:0000256" key="5">
    <source>
        <dbReference type="SAM" id="Phobius"/>
    </source>
</evidence>
<protein>
    <submittedName>
        <fullName evidence="7">ABC transporter permease</fullName>
    </submittedName>
</protein>
<gene>
    <name evidence="7" type="ORF">ACFQET_04730</name>
</gene>
<feature type="transmembrane region" description="Helical" evidence="5">
    <location>
        <begin position="101"/>
        <end position="128"/>
    </location>
</feature>
<dbReference type="PANTHER" id="PTHR43229:SF2">
    <property type="entry name" value="NODULATION PROTEIN J"/>
    <property type="match status" value="1"/>
</dbReference>
<evidence type="ECO:0000313" key="8">
    <source>
        <dbReference type="Proteomes" id="UP001596191"/>
    </source>
</evidence>
<dbReference type="RefSeq" id="WP_125640312.1">
    <property type="nucleotide sequence ID" value="NZ_JBHSSJ010000003.1"/>
</dbReference>
<dbReference type="EMBL" id="JBHSSJ010000003">
    <property type="protein sequence ID" value="MFC6274819.1"/>
    <property type="molecule type" value="Genomic_DNA"/>
</dbReference>
<dbReference type="Pfam" id="PF01061">
    <property type="entry name" value="ABC2_membrane"/>
    <property type="match status" value="1"/>
</dbReference>
<evidence type="ECO:0000256" key="4">
    <source>
        <dbReference type="ARBA" id="ARBA00023136"/>
    </source>
</evidence>
<comment type="subcellular location">
    <subcellularLocation>
        <location evidence="1">Membrane</location>
        <topology evidence="1">Multi-pass membrane protein</topology>
    </subcellularLocation>
</comment>
<feature type="transmembrane region" description="Helical" evidence="5">
    <location>
        <begin position="20"/>
        <end position="37"/>
    </location>
</feature>
<evidence type="ECO:0000256" key="1">
    <source>
        <dbReference type="ARBA" id="ARBA00004141"/>
    </source>
</evidence>
<feature type="transmembrane region" description="Helical" evidence="5">
    <location>
        <begin position="57"/>
        <end position="80"/>
    </location>
</feature>
<dbReference type="Proteomes" id="UP001596191">
    <property type="component" value="Unassembled WGS sequence"/>
</dbReference>
<name>A0ABW1TPA6_9LACO</name>
<feature type="transmembrane region" description="Helical" evidence="5">
    <location>
        <begin position="140"/>
        <end position="163"/>
    </location>
</feature>
<feature type="transmembrane region" description="Helical" evidence="5">
    <location>
        <begin position="257"/>
        <end position="276"/>
    </location>
</feature>
<comment type="caution">
    <text evidence="7">The sequence shown here is derived from an EMBL/GenBank/DDBJ whole genome shotgun (WGS) entry which is preliminary data.</text>
</comment>
<organism evidence="7 8">
    <name type="scientific">Levilactobacillus tangyuanensis</name>
    <dbReference type="NCBI Taxonomy" id="2486021"/>
    <lineage>
        <taxon>Bacteria</taxon>
        <taxon>Bacillati</taxon>
        <taxon>Bacillota</taxon>
        <taxon>Bacilli</taxon>
        <taxon>Lactobacillales</taxon>
        <taxon>Lactobacillaceae</taxon>
        <taxon>Levilactobacillus</taxon>
    </lineage>
</organism>
<feature type="domain" description="ABC-2 type transporter transmembrane" evidence="6">
    <location>
        <begin position="2"/>
        <end position="218"/>
    </location>
</feature>
<feature type="transmembrane region" description="Helical" evidence="5">
    <location>
        <begin position="175"/>
        <end position="193"/>
    </location>
</feature>
<dbReference type="PANTHER" id="PTHR43229">
    <property type="entry name" value="NODULATION PROTEIN J"/>
    <property type="match status" value="1"/>
</dbReference>
<reference evidence="8" key="1">
    <citation type="journal article" date="2019" name="Int. J. Syst. Evol. Microbiol.">
        <title>The Global Catalogue of Microorganisms (GCM) 10K type strain sequencing project: providing services to taxonomists for standard genome sequencing and annotation.</title>
        <authorList>
            <consortium name="The Broad Institute Genomics Platform"/>
            <consortium name="The Broad Institute Genome Sequencing Center for Infectious Disease"/>
            <person name="Wu L."/>
            <person name="Ma J."/>
        </authorList>
    </citation>
    <scope>NUCLEOTIDE SEQUENCE [LARGE SCALE GENOMIC DNA]</scope>
    <source>
        <strain evidence="8">CCM 8907</strain>
    </source>
</reference>
<proteinExistence type="predicted"/>
<evidence type="ECO:0000259" key="6">
    <source>
        <dbReference type="Pfam" id="PF01061"/>
    </source>
</evidence>
<keyword evidence="4 5" id="KW-0472">Membrane</keyword>
<sequence length="291" mass="32099">MMAMIKRNLLLYFRNRSGVFFSLLGALISFVLYLVFLKKNMLASWSQVPDAKVLLDSWLIGGTLAITGITTTLTNLGQLVTDQEKQVTADLELTDAGPLSLFTSYLVSSAIIGVLMQVVMLGIMWGGFYLTDGLTLSLGSLVNVLGLIVTSSILSTAVNAVIIRGIHSEDSLGKIGTIVGTASGFLVGTYIPIGTMPNLAQNLVKFVPGSYVAALYRQFLMDGKLTTAFSGHTMVRRHFEKLMGIRLNWSTLLTQRATYQIMGLIFIIAVVLAFMPKWWQVRRQRRLVHER</sequence>
<dbReference type="InterPro" id="IPR013525">
    <property type="entry name" value="ABC2_TM"/>
</dbReference>
<evidence type="ECO:0000256" key="3">
    <source>
        <dbReference type="ARBA" id="ARBA00022989"/>
    </source>
</evidence>
<evidence type="ECO:0000256" key="2">
    <source>
        <dbReference type="ARBA" id="ARBA00022692"/>
    </source>
</evidence>
<keyword evidence="8" id="KW-1185">Reference proteome</keyword>
<dbReference type="InterPro" id="IPR051784">
    <property type="entry name" value="Nod_factor_ABC_transporter"/>
</dbReference>
<accession>A0ABW1TPA6</accession>
<keyword evidence="2 5" id="KW-0812">Transmembrane</keyword>